<accession>A0A6G1I420</accession>
<dbReference type="Proteomes" id="UP000799640">
    <property type="component" value="Unassembled WGS sequence"/>
</dbReference>
<dbReference type="AlphaFoldDB" id="A0A6G1I420"/>
<name>A0A6G1I420_9PEZI</name>
<evidence type="ECO:0000313" key="2">
    <source>
        <dbReference type="Proteomes" id="UP000799640"/>
    </source>
</evidence>
<gene>
    <name evidence="1" type="ORF">EJ06DRAFT_527907</name>
</gene>
<dbReference type="EMBL" id="ML996690">
    <property type="protein sequence ID" value="KAF2402934.1"/>
    <property type="molecule type" value="Genomic_DNA"/>
</dbReference>
<organism evidence="1 2">
    <name type="scientific">Trichodelitschia bisporula</name>
    <dbReference type="NCBI Taxonomy" id="703511"/>
    <lineage>
        <taxon>Eukaryota</taxon>
        <taxon>Fungi</taxon>
        <taxon>Dikarya</taxon>
        <taxon>Ascomycota</taxon>
        <taxon>Pezizomycotina</taxon>
        <taxon>Dothideomycetes</taxon>
        <taxon>Dothideomycetes incertae sedis</taxon>
        <taxon>Phaeotrichales</taxon>
        <taxon>Phaeotrichaceae</taxon>
        <taxon>Trichodelitschia</taxon>
    </lineage>
</organism>
<protein>
    <submittedName>
        <fullName evidence="1">Uncharacterized protein</fullName>
    </submittedName>
</protein>
<dbReference type="OrthoDB" id="5405126at2759"/>
<proteinExistence type="predicted"/>
<evidence type="ECO:0000313" key="1">
    <source>
        <dbReference type="EMBL" id="KAF2402934.1"/>
    </source>
</evidence>
<reference evidence="1" key="1">
    <citation type="journal article" date="2020" name="Stud. Mycol.">
        <title>101 Dothideomycetes genomes: a test case for predicting lifestyles and emergence of pathogens.</title>
        <authorList>
            <person name="Haridas S."/>
            <person name="Albert R."/>
            <person name="Binder M."/>
            <person name="Bloem J."/>
            <person name="Labutti K."/>
            <person name="Salamov A."/>
            <person name="Andreopoulos B."/>
            <person name="Baker S."/>
            <person name="Barry K."/>
            <person name="Bills G."/>
            <person name="Bluhm B."/>
            <person name="Cannon C."/>
            <person name="Castanera R."/>
            <person name="Culley D."/>
            <person name="Daum C."/>
            <person name="Ezra D."/>
            <person name="Gonzalez J."/>
            <person name="Henrissat B."/>
            <person name="Kuo A."/>
            <person name="Liang C."/>
            <person name="Lipzen A."/>
            <person name="Lutzoni F."/>
            <person name="Magnuson J."/>
            <person name="Mondo S."/>
            <person name="Nolan M."/>
            <person name="Ohm R."/>
            <person name="Pangilinan J."/>
            <person name="Park H.-J."/>
            <person name="Ramirez L."/>
            <person name="Alfaro M."/>
            <person name="Sun H."/>
            <person name="Tritt A."/>
            <person name="Yoshinaga Y."/>
            <person name="Zwiers L.-H."/>
            <person name="Turgeon B."/>
            <person name="Goodwin S."/>
            <person name="Spatafora J."/>
            <person name="Crous P."/>
            <person name="Grigoriev I."/>
        </authorList>
    </citation>
    <scope>NUCLEOTIDE SEQUENCE</scope>
    <source>
        <strain evidence="1">CBS 262.69</strain>
    </source>
</reference>
<keyword evidence="2" id="KW-1185">Reference proteome</keyword>
<sequence>MNASGGLSFSLCRSNGPLLRCLNSSTPRAFSSSARCLKRRTLPTFRPSSNPELETLLTTIRSKVFIPGYLNDTQRKRIQRQKYKSQLENEAIYATIGNEEVRLEHLDVLTDIPPANSFLRALHLSSSPDDWANFPALLEGFHTARNKSEGTLRPSWLALFVTRAATAGAISTVIRCLREAGRNGMSLAERQVREPVFREIRNAARREAWSPDATAKALSRVREVLKYMDLPAHQAGRDPRAEPLVVGTALELTARMAKTGGEDEETLVVMVKRMLPVLERQLKALNDDEAWAVAEDMKPAAAAYDLNKKVSNWIPVYFGLKIAEEGLGERMGKGLHEQLRTLLPVVEGRLDRAAAKIEELVESTQGEGFAALQEWRSR</sequence>